<reference evidence="12" key="1">
    <citation type="submission" date="2018-12" db="EMBL/GenBank/DDBJ databases">
        <title>Tengunoibacter tsumagoiensis gen. nov., sp. nov., Dictyobacter kobayashii sp. nov., D. alpinus sp. nov., and D. joshuensis sp. nov. and description of Dictyobacteraceae fam. nov. within the order Ktedonobacterales isolated from Tengu-no-mugimeshi.</title>
        <authorList>
            <person name="Wang C.M."/>
            <person name="Zheng Y."/>
            <person name="Sakai Y."/>
            <person name="Toyoda A."/>
            <person name="Minakuchi Y."/>
            <person name="Abe K."/>
            <person name="Yokota A."/>
            <person name="Yabe S."/>
        </authorList>
    </citation>
    <scope>NUCLEOTIDE SEQUENCE [LARGE SCALE GENOMIC DNA]</scope>
    <source>
        <strain evidence="12">Uno11</strain>
    </source>
</reference>
<feature type="binding site" evidence="10">
    <location>
        <position position="97"/>
    </location>
    <ligand>
        <name>Zn(2+)</name>
        <dbReference type="ChEBI" id="CHEBI:29105"/>
    </ligand>
</feature>
<feature type="site" description="Stabilizes the phosphoryl group" evidence="9">
    <location>
        <position position="50"/>
    </location>
</feature>
<dbReference type="InterPro" id="IPR006549">
    <property type="entry name" value="HAD-SF_hydro_IIIA"/>
</dbReference>
<dbReference type="InterPro" id="IPR023214">
    <property type="entry name" value="HAD_sf"/>
</dbReference>
<comment type="cofactor">
    <cofactor evidence="10">
        <name>Zn(2+)</name>
        <dbReference type="ChEBI" id="CHEBI:29105"/>
    </cofactor>
</comment>
<dbReference type="GO" id="GO:0005737">
    <property type="term" value="C:cytoplasm"/>
    <property type="evidence" value="ECO:0007669"/>
    <property type="project" value="UniProtKB-SubCell"/>
</dbReference>
<dbReference type="NCBIfam" id="TIGR01656">
    <property type="entry name" value="Histidinol-ppas"/>
    <property type="match status" value="1"/>
</dbReference>
<feature type="binding site" evidence="10">
    <location>
        <position position="99"/>
    </location>
    <ligand>
        <name>Zn(2+)</name>
        <dbReference type="ChEBI" id="CHEBI:29105"/>
    </ligand>
</feature>
<evidence type="ECO:0000256" key="9">
    <source>
        <dbReference type="PIRSR" id="PIRSR004682-3"/>
    </source>
</evidence>
<dbReference type="Proteomes" id="UP000287188">
    <property type="component" value="Unassembled WGS sequence"/>
</dbReference>
<evidence type="ECO:0000313" key="12">
    <source>
        <dbReference type="Proteomes" id="UP000287188"/>
    </source>
</evidence>
<organism evidence="11 12">
    <name type="scientific">Dictyobacter kobayashii</name>
    <dbReference type="NCBI Taxonomy" id="2014872"/>
    <lineage>
        <taxon>Bacteria</taxon>
        <taxon>Bacillati</taxon>
        <taxon>Chloroflexota</taxon>
        <taxon>Ktedonobacteria</taxon>
        <taxon>Ktedonobacterales</taxon>
        <taxon>Dictyobacteraceae</taxon>
        <taxon>Dictyobacter</taxon>
    </lineage>
</organism>
<dbReference type="EMBL" id="BIFS01000002">
    <property type="protein sequence ID" value="GCE23433.1"/>
    <property type="molecule type" value="Genomic_DNA"/>
</dbReference>
<name>A0A402AWN4_9CHLR</name>
<dbReference type="GO" id="GO:0046872">
    <property type="term" value="F:metal ion binding"/>
    <property type="evidence" value="ECO:0007669"/>
    <property type="project" value="UniProtKB-KW"/>
</dbReference>
<evidence type="ECO:0000256" key="2">
    <source>
        <dbReference type="ARBA" id="ARBA00022490"/>
    </source>
</evidence>
<dbReference type="PANTHER" id="PTHR42891:SF1">
    <property type="entry name" value="D-GLYCERO-BETA-D-MANNO-HEPTOSE-1,7-BISPHOSPHATE 7-PHOSPHATASE"/>
    <property type="match status" value="1"/>
</dbReference>
<evidence type="ECO:0000256" key="8">
    <source>
        <dbReference type="PIRSR" id="PIRSR004682-1"/>
    </source>
</evidence>
<dbReference type="NCBIfam" id="TIGR01662">
    <property type="entry name" value="HAD-SF-IIIA"/>
    <property type="match status" value="1"/>
</dbReference>
<keyword evidence="12" id="KW-1185">Reference proteome</keyword>
<evidence type="ECO:0000256" key="3">
    <source>
        <dbReference type="ARBA" id="ARBA00022723"/>
    </source>
</evidence>
<feature type="site" description="Contributes to substrate recognition" evidence="9">
    <location>
        <position position="100"/>
    </location>
</feature>
<evidence type="ECO:0000256" key="4">
    <source>
        <dbReference type="ARBA" id="ARBA00022801"/>
    </source>
</evidence>
<feature type="site" description="Stabilizes the phosphoryl group" evidence="9">
    <location>
        <position position="101"/>
    </location>
</feature>
<dbReference type="InterPro" id="IPR004446">
    <property type="entry name" value="Heptose_bisP_phosphatase"/>
</dbReference>
<dbReference type="Gene3D" id="3.40.50.1000">
    <property type="entry name" value="HAD superfamily/HAD-like"/>
    <property type="match status" value="1"/>
</dbReference>
<comment type="similarity">
    <text evidence="7">Belongs to the gmhB family.</text>
</comment>
<feature type="binding site" evidence="10">
    <location>
        <position position="126"/>
    </location>
    <ligand>
        <name>Mg(2+)</name>
        <dbReference type="ChEBI" id="CHEBI:18420"/>
    </ligand>
</feature>
<evidence type="ECO:0000256" key="5">
    <source>
        <dbReference type="ARBA" id="ARBA00023277"/>
    </source>
</evidence>
<dbReference type="OrthoDB" id="9801899at2"/>
<keyword evidence="10" id="KW-0460">Magnesium</keyword>
<keyword evidence="5 7" id="KW-0119">Carbohydrate metabolism</keyword>
<sequence length="186" mass="19700">MTVVFLDRDGVINENRMDYVKSWHEFHFLPGACEAIALLTSAGHQVVICTNQAGIATGSLTIELVEAIHRRMLCAIVQAGGRVAGVYYCPHSKQAGCTCRKPGPGLLLRASQELQLDLQGAVFVGDGLTDIQAALAAGVTPILVLTGRGKEQLRLAADVITTPFLVVEDLSAAAKIIMQGGICVNC</sequence>
<dbReference type="InterPro" id="IPR006543">
    <property type="entry name" value="Histidinol-phos"/>
</dbReference>
<dbReference type="SUPFAM" id="SSF56784">
    <property type="entry name" value="HAD-like"/>
    <property type="match status" value="1"/>
</dbReference>
<feature type="active site" description="Nucleophile" evidence="8">
    <location>
        <position position="7"/>
    </location>
</feature>
<dbReference type="EC" id="3.1.3.-" evidence="7"/>
<comment type="caution">
    <text evidence="11">The sequence shown here is derived from an EMBL/GenBank/DDBJ whole genome shotgun (WGS) entry which is preliminary data.</text>
</comment>
<dbReference type="PANTHER" id="PTHR42891">
    <property type="entry name" value="D-GLYCERO-BETA-D-MANNO-HEPTOSE-1,7-BISPHOSPHATE 7-PHOSPHATASE"/>
    <property type="match status" value="1"/>
</dbReference>
<feature type="binding site" evidence="10">
    <location>
        <position position="91"/>
    </location>
    <ligand>
        <name>Zn(2+)</name>
        <dbReference type="ChEBI" id="CHEBI:29105"/>
    </ligand>
</feature>
<keyword evidence="3 10" id="KW-0479">Metal-binding</keyword>
<keyword evidence="10" id="KW-0862">Zinc</keyword>
<evidence type="ECO:0000313" key="11">
    <source>
        <dbReference type="EMBL" id="GCE23433.1"/>
    </source>
</evidence>
<accession>A0A402AWN4</accession>
<feature type="binding site" evidence="10">
    <location>
        <position position="89"/>
    </location>
    <ligand>
        <name>Zn(2+)</name>
        <dbReference type="ChEBI" id="CHEBI:29105"/>
    </ligand>
</feature>
<evidence type="ECO:0000256" key="1">
    <source>
        <dbReference type="ARBA" id="ARBA00004496"/>
    </source>
</evidence>
<evidence type="ECO:0000256" key="6">
    <source>
        <dbReference type="ARBA" id="ARBA00031828"/>
    </source>
</evidence>
<dbReference type="RefSeq" id="WP_126556873.1">
    <property type="nucleotide sequence ID" value="NZ_BIFS01000002.1"/>
</dbReference>
<evidence type="ECO:0000256" key="10">
    <source>
        <dbReference type="PIRSR" id="PIRSR004682-4"/>
    </source>
</evidence>
<dbReference type="Pfam" id="PF13242">
    <property type="entry name" value="Hydrolase_like"/>
    <property type="match status" value="1"/>
</dbReference>
<keyword evidence="2 7" id="KW-0963">Cytoplasm</keyword>
<dbReference type="NCBIfam" id="NF006506">
    <property type="entry name" value="PRK08942.1"/>
    <property type="match status" value="1"/>
</dbReference>
<evidence type="ECO:0000256" key="7">
    <source>
        <dbReference type="PIRNR" id="PIRNR004682"/>
    </source>
</evidence>
<dbReference type="CDD" id="cd07503">
    <property type="entry name" value="HAD_HisB-N"/>
    <property type="match status" value="1"/>
</dbReference>
<dbReference type="GO" id="GO:0005975">
    <property type="term" value="P:carbohydrate metabolic process"/>
    <property type="evidence" value="ECO:0007669"/>
    <property type="project" value="InterPro"/>
</dbReference>
<dbReference type="InterPro" id="IPR036412">
    <property type="entry name" value="HAD-like_sf"/>
</dbReference>
<dbReference type="PIRSF" id="PIRSF004682">
    <property type="entry name" value="GmhB"/>
    <property type="match status" value="1"/>
</dbReference>
<feature type="binding site" evidence="10">
    <location>
        <position position="9"/>
    </location>
    <ligand>
        <name>Mg(2+)</name>
        <dbReference type="ChEBI" id="CHEBI:18420"/>
    </ligand>
</feature>
<comment type="subcellular location">
    <subcellularLocation>
        <location evidence="1 7">Cytoplasm</location>
    </subcellularLocation>
</comment>
<feature type="binding site" evidence="10">
    <location>
        <position position="7"/>
    </location>
    <ligand>
        <name>Mg(2+)</name>
        <dbReference type="ChEBI" id="CHEBI:18420"/>
    </ligand>
</feature>
<keyword evidence="4 7" id="KW-0378">Hydrolase</keyword>
<protein>
    <recommendedName>
        <fullName evidence="6 7">D,D-heptose 1,7-bisphosphate phosphatase</fullName>
        <ecNumber evidence="7">3.1.3.-</ecNumber>
    </recommendedName>
</protein>
<dbReference type="GO" id="GO:0016791">
    <property type="term" value="F:phosphatase activity"/>
    <property type="evidence" value="ECO:0007669"/>
    <property type="project" value="InterPro"/>
</dbReference>
<gene>
    <name evidence="11" type="ORF">KDK_72330</name>
</gene>
<dbReference type="AlphaFoldDB" id="A0A402AWN4"/>
<comment type="cofactor">
    <cofactor evidence="10">
        <name>Mg(2+)</name>
        <dbReference type="ChEBI" id="CHEBI:18420"/>
    </cofactor>
</comment>
<feature type="active site" description="Proton donor" evidence="8">
    <location>
        <position position="9"/>
    </location>
</feature>
<proteinExistence type="inferred from homology"/>